<dbReference type="GO" id="GO:0016020">
    <property type="term" value="C:membrane"/>
    <property type="evidence" value="ECO:0007669"/>
    <property type="project" value="TreeGrafter"/>
</dbReference>
<dbReference type="Proteomes" id="UP000184383">
    <property type="component" value="Unassembled WGS sequence"/>
</dbReference>
<dbReference type="STRING" id="1073089.A0A1L9R9P3"/>
<evidence type="ECO:0000313" key="2">
    <source>
        <dbReference type="EMBL" id="OJJ31608.1"/>
    </source>
</evidence>
<dbReference type="GeneID" id="63747389"/>
<dbReference type="PANTHER" id="PTHR43798">
    <property type="entry name" value="MONOACYLGLYCEROL LIPASE"/>
    <property type="match status" value="1"/>
</dbReference>
<evidence type="ECO:0000259" key="1">
    <source>
        <dbReference type="Pfam" id="PF00561"/>
    </source>
</evidence>
<dbReference type="RefSeq" id="XP_040685285.1">
    <property type="nucleotide sequence ID" value="XM_040831541.1"/>
</dbReference>
<dbReference type="InterPro" id="IPR029058">
    <property type="entry name" value="AB_hydrolase_fold"/>
</dbReference>
<accession>A0A1L9R9P3</accession>
<dbReference type="EMBL" id="KV878216">
    <property type="protein sequence ID" value="OJJ31608.1"/>
    <property type="molecule type" value="Genomic_DNA"/>
</dbReference>
<evidence type="ECO:0000313" key="3">
    <source>
        <dbReference type="Proteomes" id="UP000184383"/>
    </source>
</evidence>
<dbReference type="VEuPathDB" id="FungiDB:ASPWEDRAFT_176672"/>
<protein>
    <recommendedName>
        <fullName evidence="1">AB hydrolase-1 domain-containing protein</fullName>
    </recommendedName>
</protein>
<dbReference type="InterPro" id="IPR000073">
    <property type="entry name" value="AB_hydrolase_1"/>
</dbReference>
<reference evidence="3" key="1">
    <citation type="journal article" date="2017" name="Genome Biol.">
        <title>Comparative genomics reveals high biological diversity and specific adaptations in the industrially and medically important fungal genus Aspergillus.</title>
        <authorList>
            <person name="de Vries R.P."/>
            <person name="Riley R."/>
            <person name="Wiebenga A."/>
            <person name="Aguilar-Osorio G."/>
            <person name="Amillis S."/>
            <person name="Uchima C.A."/>
            <person name="Anderluh G."/>
            <person name="Asadollahi M."/>
            <person name="Askin M."/>
            <person name="Barry K."/>
            <person name="Battaglia E."/>
            <person name="Bayram O."/>
            <person name="Benocci T."/>
            <person name="Braus-Stromeyer S.A."/>
            <person name="Caldana C."/>
            <person name="Canovas D."/>
            <person name="Cerqueira G.C."/>
            <person name="Chen F."/>
            <person name="Chen W."/>
            <person name="Choi C."/>
            <person name="Clum A."/>
            <person name="Dos Santos R.A."/>
            <person name="Damasio A.R."/>
            <person name="Diallinas G."/>
            <person name="Emri T."/>
            <person name="Fekete E."/>
            <person name="Flipphi M."/>
            <person name="Freyberg S."/>
            <person name="Gallo A."/>
            <person name="Gournas C."/>
            <person name="Habgood R."/>
            <person name="Hainaut M."/>
            <person name="Harispe M.L."/>
            <person name="Henrissat B."/>
            <person name="Hilden K.S."/>
            <person name="Hope R."/>
            <person name="Hossain A."/>
            <person name="Karabika E."/>
            <person name="Karaffa L."/>
            <person name="Karanyi Z."/>
            <person name="Krasevec N."/>
            <person name="Kuo A."/>
            <person name="Kusch H."/>
            <person name="LaButti K."/>
            <person name="Lagendijk E.L."/>
            <person name="Lapidus A."/>
            <person name="Levasseur A."/>
            <person name="Lindquist E."/>
            <person name="Lipzen A."/>
            <person name="Logrieco A.F."/>
            <person name="MacCabe A."/>
            <person name="Maekelae M.R."/>
            <person name="Malavazi I."/>
            <person name="Melin P."/>
            <person name="Meyer V."/>
            <person name="Mielnichuk N."/>
            <person name="Miskei M."/>
            <person name="Molnar A.P."/>
            <person name="Mule G."/>
            <person name="Ngan C.Y."/>
            <person name="Orejas M."/>
            <person name="Orosz E."/>
            <person name="Ouedraogo J.P."/>
            <person name="Overkamp K.M."/>
            <person name="Park H.-S."/>
            <person name="Perrone G."/>
            <person name="Piumi F."/>
            <person name="Punt P.J."/>
            <person name="Ram A.F."/>
            <person name="Ramon A."/>
            <person name="Rauscher S."/>
            <person name="Record E."/>
            <person name="Riano-Pachon D.M."/>
            <person name="Robert V."/>
            <person name="Roehrig J."/>
            <person name="Ruller R."/>
            <person name="Salamov A."/>
            <person name="Salih N.S."/>
            <person name="Samson R.A."/>
            <person name="Sandor E."/>
            <person name="Sanguinetti M."/>
            <person name="Schuetze T."/>
            <person name="Sepcic K."/>
            <person name="Shelest E."/>
            <person name="Sherlock G."/>
            <person name="Sophianopoulou V."/>
            <person name="Squina F.M."/>
            <person name="Sun H."/>
            <person name="Susca A."/>
            <person name="Todd R.B."/>
            <person name="Tsang A."/>
            <person name="Unkles S.E."/>
            <person name="van de Wiele N."/>
            <person name="van Rossen-Uffink D."/>
            <person name="Oliveira J.V."/>
            <person name="Vesth T.C."/>
            <person name="Visser J."/>
            <person name="Yu J.-H."/>
            <person name="Zhou M."/>
            <person name="Andersen M.R."/>
            <person name="Archer D.B."/>
            <person name="Baker S.E."/>
            <person name="Benoit I."/>
            <person name="Brakhage A.A."/>
            <person name="Braus G.H."/>
            <person name="Fischer R."/>
            <person name="Frisvad J.C."/>
            <person name="Goldman G.H."/>
            <person name="Houbraken J."/>
            <person name="Oakley B."/>
            <person name="Pocsi I."/>
            <person name="Scazzocchio C."/>
            <person name="Seiboth B."/>
            <person name="vanKuyk P.A."/>
            <person name="Wortman J."/>
            <person name="Dyer P.S."/>
            <person name="Grigoriev I.V."/>
        </authorList>
    </citation>
    <scope>NUCLEOTIDE SEQUENCE [LARGE SCALE GENOMIC DNA]</scope>
    <source>
        <strain evidence="3">DTO 134E9</strain>
    </source>
</reference>
<name>A0A1L9R9P3_ASPWE</name>
<dbReference type="InterPro" id="IPR050266">
    <property type="entry name" value="AB_hydrolase_sf"/>
</dbReference>
<dbReference type="OrthoDB" id="10249433at2759"/>
<keyword evidence="3" id="KW-1185">Reference proteome</keyword>
<dbReference type="Pfam" id="PF00561">
    <property type="entry name" value="Abhydrolase_1"/>
    <property type="match status" value="1"/>
</dbReference>
<organism evidence="2 3">
    <name type="scientific">Aspergillus wentii DTO 134E9</name>
    <dbReference type="NCBI Taxonomy" id="1073089"/>
    <lineage>
        <taxon>Eukaryota</taxon>
        <taxon>Fungi</taxon>
        <taxon>Dikarya</taxon>
        <taxon>Ascomycota</taxon>
        <taxon>Pezizomycotina</taxon>
        <taxon>Eurotiomycetes</taxon>
        <taxon>Eurotiomycetidae</taxon>
        <taxon>Eurotiales</taxon>
        <taxon>Aspergillaceae</taxon>
        <taxon>Aspergillus</taxon>
        <taxon>Aspergillus subgen. Cremei</taxon>
    </lineage>
</organism>
<feature type="domain" description="AB hydrolase-1" evidence="1">
    <location>
        <begin position="40"/>
        <end position="283"/>
    </location>
</feature>
<dbReference type="SUPFAM" id="SSF53474">
    <property type="entry name" value="alpha/beta-Hydrolases"/>
    <property type="match status" value="1"/>
</dbReference>
<dbReference type="AlphaFoldDB" id="A0A1L9R9P3"/>
<dbReference type="PRINTS" id="PR00111">
    <property type="entry name" value="ABHYDROLASE"/>
</dbReference>
<dbReference type="Gene3D" id="3.40.50.1820">
    <property type="entry name" value="alpha/beta hydrolase"/>
    <property type="match status" value="1"/>
</dbReference>
<sequence length="297" mass="33898">MHRLSPGKHLFNTSKNLLFEYVIHNNPSAPLSASTLLIIQCPAWGLGSEYLQTGLAPLYTQHNYTLLFFHPRGTDGSSRPSDPSQMSSMPHLASDLEDLRVYLEIKKFSALIGHSNGGAIALGYAEMYPERVQKLILLDHQLVGFKDRVLLEVFKDDNRYREAFMALKHSPHQTDEEFTRHVRAILPLYFVEPKRFVPVLEQSIGDRFMPVWCYRSVYGCDNKLSNPTQMIDGLTKIRAKTLMIFGKEDMICGLSIATRTKEGIDGAQLIVYDDCGHFPWIEKKEETFNDIVAFLKR</sequence>
<gene>
    <name evidence="2" type="ORF">ASPWEDRAFT_176672</name>
</gene>
<dbReference type="PANTHER" id="PTHR43798:SF33">
    <property type="entry name" value="HYDROLASE, PUTATIVE (AFU_ORTHOLOGUE AFUA_2G14860)-RELATED"/>
    <property type="match status" value="1"/>
</dbReference>
<proteinExistence type="predicted"/>